<dbReference type="CDD" id="cd02440">
    <property type="entry name" value="AdoMet_MTases"/>
    <property type="match status" value="1"/>
</dbReference>
<evidence type="ECO:0000313" key="2">
    <source>
        <dbReference type="EMBL" id="MQT17245.1"/>
    </source>
</evidence>
<sequence length="275" mass="29193">MAGTAVPSRGGHATSGRGQRTAWRAAAGGAGRHHAPLEGRRGAECLTMPGIEQARLAAAVQSGGTSSSDIHRVALAAACQACPAAAHVLDFGSGSGSFLPSLRAAFPAAAIAAADIMARPPGVAADVEWHRGDLNADLPLGPDMFDLIVAIEVIEHLENPRAMLREIHRLLRPGGTAVLTTPNTGSYRSILTMAARGHHAQFDDSNYPAHITPVSEVDFDRAGREAGFDRLHFFYTDAGTIPKLLHTRWQSLPVVGRTLVGRRYSDNFGVVFKKR</sequence>
<feature type="compositionally biased region" description="Low complexity" evidence="1">
    <location>
        <begin position="16"/>
        <end position="27"/>
    </location>
</feature>
<dbReference type="InterPro" id="IPR029063">
    <property type="entry name" value="SAM-dependent_MTases_sf"/>
</dbReference>
<evidence type="ECO:0000256" key="1">
    <source>
        <dbReference type="SAM" id="MobiDB-lite"/>
    </source>
</evidence>
<dbReference type="GO" id="GO:0008168">
    <property type="term" value="F:methyltransferase activity"/>
    <property type="evidence" value="ECO:0007669"/>
    <property type="project" value="UniProtKB-KW"/>
</dbReference>
<dbReference type="EMBL" id="WIOL01000002">
    <property type="protein sequence ID" value="MQT17245.1"/>
    <property type="molecule type" value="Genomic_DNA"/>
</dbReference>
<reference evidence="2 3" key="1">
    <citation type="submission" date="2019-09" db="EMBL/GenBank/DDBJ databases">
        <title>Polymorphobacter sp. isolated from a lake in China.</title>
        <authorList>
            <person name="Liu Z."/>
        </authorList>
    </citation>
    <scope>NUCLEOTIDE SEQUENCE [LARGE SCALE GENOMIC DNA]</scope>
    <source>
        <strain evidence="2 3">D40P</strain>
    </source>
</reference>
<protein>
    <submittedName>
        <fullName evidence="2">Methyltransferase domain-containing protein</fullName>
    </submittedName>
</protein>
<keyword evidence="2" id="KW-0808">Transferase</keyword>
<dbReference type="PANTHER" id="PTHR43861">
    <property type="entry name" value="TRANS-ACONITATE 2-METHYLTRANSFERASE-RELATED"/>
    <property type="match status" value="1"/>
</dbReference>
<feature type="region of interest" description="Disordered" evidence="1">
    <location>
        <begin position="1"/>
        <end position="39"/>
    </location>
</feature>
<dbReference type="Proteomes" id="UP000481327">
    <property type="component" value="Unassembled WGS sequence"/>
</dbReference>
<evidence type="ECO:0000313" key="3">
    <source>
        <dbReference type="Proteomes" id="UP000481327"/>
    </source>
</evidence>
<name>A0A7C9KWS5_9SPHN</name>
<dbReference type="GO" id="GO:0032259">
    <property type="term" value="P:methylation"/>
    <property type="evidence" value="ECO:0007669"/>
    <property type="project" value="UniProtKB-KW"/>
</dbReference>
<dbReference type="SUPFAM" id="SSF53335">
    <property type="entry name" value="S-adenosyl-L-methionine-dependent methyltransferases"/>
    <property type="match status" value="1"/>
</dbReference>
<organism evidence="2 3">
    <name type="scientific">Sandarakinorhabdus fusca</name>
    <dbReference type="NCBI Taxonomy" id="1439888"/>
    <lineage>
        <taxon>Bacteria</taxon>
        <taxon>Pseudomonadati</taxon>
        <taxon>Pseudomonadota</taxon>
        <taxon>Alphaproteobacteria</taxon>
        <taxon>Sphingomonadales</taxon>
        <taxon>Sphingosinicellaceae</taxon>
        <taxon>Sandarakinorhabdus</taxon>
    </lineage>
</organism>
<accession>A0A7C9KWS5</accession>
<keyword evidence="2" id="KW-0489">Methyltransferase</keyword>
<keyword evidence="3" id="KW-1185">Reference proteome</keyword>
<dbReference type="AlphaFoldDB" id="A0A7C9KWS5"/>
<dbReference type="OrthoDB" id="939937at2"/>
<dbReference type="Gene3D" id="3.40.50.150">
    <property type="entry name" value="Vaccinia Virus protein VP39"/>
    <property type="match status" value="1"/>
</dbReference>
<proteinExistence type="predicted"/>
<dbReference type="Pfam" id="PF13489">
    <property type="entry name" value="Methyltransf_23"/>
    <property type="match status" value="1"/>
</dbReference>
<gene>
    <name evidence="2" type="ORF">F3168_08205</name>
</gene>
<comment type="caution">
    <text evidence="2">The sequence shown here is derived from an EMBL/GenBank/DDBJ whole genome shotgun (WGS) entry which is preliminary data.</text>
</comment>